<dbReference type="AlphaFoldDB" id="A0A9E3LTP7"/>
<gene>
    <name evidence="1" type="ORF">KME28_14110</name>
</gene>
<organism evidence="1 2">
    <name type="scientific">Pelatocladus maniniholoensis HA4357-MV3</name>
    <dbReference type="NCBI Taxonomy" id="1117104"/>
    <lineage>
        <taxon>Bacteria</taxon>
        <taxon>Bacillati</taxon>
        <taxon>Cyanobacteriota</taxon>
        <taxon>Cyanophyceae</taxon>
        <taxon>Nostocales</taxon>
        <taxon>Nostocaceae</taxon>
        <taxon>Pelatocladus</taxon>
    </lineage>
</organism>
<name>A0A9E3LTP7_9NOST</name>
<evidence type="ECO:0000313" key="1">
    <source>
        <dbReference type="EMBL" id="MBW4432823.1"/>
    </source>
</evidence>
<sequence>MAAFLQNELKLDFEGDRLQINHLNWHGKKIAKWHISSMKLNNTKLTGYFTAMMANQSYSVGTQYQQTKP</sequence>
<reference evidence="1" key="2">
    <citation type="journal article" date="2022" name="Microbiol. Resour. Announc.">
        <title>Metagenome Sequencing to Explore Phylogenomics of Terrestrial Cyanobacteria.</title>
        <authorList>
            <person name="Ward R.D."/>
            <person name="Stajich J.E."/>
            <person name="Johansen J.R."/>
            <person name="Huntemann M."/>
            <person name="Clum A."/>
            <person name="Foster B."/>
            <person name="Foster B."/>
            <person name="Roux S."/>
            <person name="Palaniappan K."/>
            <person name="Varghese N."/>
            <person name="Mukherjee S."/>
            <person name="Reddy T.B.K."/>
            <person name="Daum C."/>
            <person name="Copeland A."/>
            <person name="Chen I.A."/>
            <person name="Ivanova N.N."/>
            <person name="Kyrpides N.C."/>
            <person name="Shapiro N."/>
            <person name="Eloe-Fadrosh E.A."/>
            <person name="Pietrasiak N."/>
        </authorList>
    </citation>
    <scope>NUCLEOTIDE SEQUENCE</scope>
    <source>
        <strain evidence="1">HA4357-MV3</strain>
    </source>
</reference>
<comment type="caution">
    <text evidence="1">The sequence shown here is derived from an EMBL/GenBank/DDBJ whole genome shotgun (WGS) entry which is preliminary data.</text>
</comment>
<protein>
    <submittedName>
        <fullName evidence="1">Uncharacterized protein</fullName>
    </submittedName>
</protein>
<accession>A0A9E3LTP7</accession>
<reference evidence="1" key="1">
    <citation type="submission" date="2021-05" db="EMBL/GenBank/DDBJ databases">
        <authorList>
            <person name="Pietrasiak N."/>
            <person name="Ward R."/>
            <person name="Stajich J.E."/>
            <person name="Kurbessoian T."/>
        </authorList>
    </citation>
    <scope>NUCLEOTIDE SEQUENCE</scope>
    <source>
        <strain evidence="1">HA4357-MV3</strain>
    </source>
</reference>
<dbReference type="EMBL" id="JAHHHW010000093">
    <property type="protein sequence ID" value="MBW4432823.1"/>
    <property type="molecule type" value="Genomic_DNA"/>
</dbReference>
<proteinExistence type="predicted"/>
<evidence type="ECO:0000313" key="2">
    <source>
        <dbReference type="Proteomes" id="UP000813215"/>
    </source>
</evidence>
<dbReference type="Proteomes" id="UP000813215">
    <property type="component" value="Unassembled WGS sequence"/>
</dbReference>